<sequence>MRWGSAAAGLLMLVLATPGMVQPAHSGTGLTTGEYKATCALTDDGVPDFCVGYVQAVIDFASITGRACIPDGMPADDVSIVVEAATFDKIGTPGFPSSQPAVTMVLAAINSLFPCDR</sequence>
<feature type="domain" description="Rap1a immunity protein" evidence="2">
    <location>
        <begin position="33"/>
        <end position="115"/>
    </location>
</feature>
<dbReference type="Pfam" id="PF18602">
    <property type="entry name" value="Rap1a"/>
    <property type="match status" value="1"/>
</dbReference>
<evidence type="ECO:0000256" key="1">
    <source>
        <dbReference type="SAM" id="SignalP"/>
    </source>
</evidence>
<evidence type="ECO:0000313" key="4">
    <source>
        <dbReference type="Proteomes" id="UP000199628"/>
    </source>
</evidence>
<feature type="signal peptide" evidence="1">
    <location>
        <begin position="1"/>
        <end position="26"/>
    </location>
</feature>
<reference evidence="4" key="1">
    <citation type="submission" date="2016-10" db="EMBL/GenBank/DDBJ databases">
        <authorList>
            <person name="Varghese N."/>
            <person name="Submissions S."/>
        </authorList>
    </citation>
    <scope>NUCLEOTIDE SEQUENCE [LARGE SCALE GENOMIC DNA]</scope>
    <source>
        <strain evidence="4">CGMCC 1.9108</strain>
    </source>
</reference>
<feature type="chain" id="PRO_5011489071" description="Rap1a immunity protein domain-containing protein" evidence="1">
    <location>
        <begin position="27"/>
        <end position="117"/>
    </location>
</feature>
<gene>
    <name evidence="3" type="ORF">SAMN04488239_103107</name>
</gene>
<dbReference type="EMBL" id="FMZV01000003">
    <property type="protein sequence ID" value="SDC66262.1"/>
    <property type="molecule type" value="Genomic_DNA"/>
</dbReference>
<accession>A0A1G6NEL3</accession>
<organism evidence="3 4">
    <name type="scientific">Ruegeria marina</name>
    <dbReference type="NCBI Taxonomy" id="639004"/>
    <lineage>
        <taxon>Bacteria</taxon>
        <taxon>Pseudomonadati</taxon>
        <taxon>Pseudomonadota</taxon>
        <taxon>Alphaproteobacteria</taxon>
        <taxon>Rhodobacterales</taxon>
        <taxon>Roseobacteraceae</taxon>
        <taxon>Ruegeria</taxon>
    </lineage>
</organism>
<evidence type="ECO:0000313" key="3">
    <source>
        <dbReference type="EMBL" id="SDC66262.1"/>
    </source>
</evidence>
<evidence type="ECO:0000259" key="2">
    <source>
        <dbReference type="Pfam" id="PF18602"/>
    </source>
</evidence>
<dbReference type="InterPro" id="IPR041238">
    <property type="entry name" value="Rap1a"/>
</dbReference>
<dbReference type="STRING" id="639004.SAMN04488239_103107"/>
<keyword evidence="4" id="KW-1185">Reference proteome</keyword>
<keyword evidence="1" id="KW-0732">Signal</keyword>
<name>A0A1G6NEL3_9RHOB</name>
<protein>
    <recommendedName>
        <fullName evidence="2">Rap1a immunity protein domain-containing protein</fullName>
    </recommendedName>
</protein>
<dbReference type="Proteomes" id="UP000199628">
    <property type="component" value="Unassembled WGS sequence"/>
</dbReference>
<proteinExistence type="predicted"/>
<dbReference type="AlphaFoldDB" id="A0A1G6NEL3"/>